<evidence type="ECO:0000256" key="5">
    <source>
        <dbReference type="ARBA" id="ARBA00022801"/>
    </source>
</evidence>
<comment type="similarity">
    <text evidence="1">Belongs to the type-B carboxylesterase/lipase family.</text>
</comment>
<evidence type="ECO:0000256" key="9">
    <source>
        <dbReference type="ARBA" id="ARBA00023180"/>
    </source>
</evidence>
<evidence type="ECO:0000256" key="12">
    <source>
        <dbReference type="SAM" id="MobiDB-lite"/>
    </source>
</evidence>
<dbReference type="InterPro" id="IPR050654">
    <property type="entry name" value="AChE-related_enzymes"/>
</dbReference>
<dbReference type="EMBL" id="OC320015">
    <property type="protein sequence ID" value="CAD7406974.1"/>
    <property type="molecule type" value="Genomic_DNA"/>
</dbReference>
<dbReference type="GO" id="GO:0045202">
    <property type="term" value="C:synapse"/>
    <property type="evidence" value="ECO:0007669"/>
    <property type="project" value="UniProtKB-SubCell"/>
</dbReference>
<dbReference type="Gene3D" id="3.40.50.1820">
    <property type="entry name" value="alpha/beta hydrolase"/>
    <property type="match status" value="1"/>
</dbReference>
<evidence type="ECO:0000256" key="3">
    <source>
        <dbReference type="ARBA" id="ARBA00020419"/>
    </source>
</evidence>
<feature type="compositionally biased region" description="Basic and acidic residues" evidence="12">
    <location>
        <begin position="646"/>
        <end position="658"/>
    </location>
</feature>
<evidence type="ECO:0000256" key="2">
    <source>
        <dbReference type="ARBA" id="ARBA00013276"/>
    </source>
</evidence>
<protein>
    <recommendedName>
        <fullName evidence="3">Acetylcholinesterase</fullName>
        <ecNumber evidence="2">3.1.1.7</ecNumber>
    </recommendedName>
</protein>
<dbReference type="InterPro" id="IPR001445">
    <property type="entry name" value="Acylcholinesterase_insect"/>
</dbReference>
<dbReference type="GO" id="GO:0005615">
    <property type="term" value="C:extracellular space"/>
    <property type="evidence" value="ECO:0007669"/>
    <property type="project" value="TreeGrafter"/>
</dbReference>
<keyword evidence="6" id="KW-0531">Neurotransmitter degradation</keyword>
<dbReference type="GO" id="GO:0003990">
    <property type="term" value="F:acetylcholinesterase activity"/>
    <property type="evidence" value="ECO:0007669"/>
    <property type="project" value="UniProtKB-EC"/>
</dbReference>
<dbReference type="SUPFAM" id="SSF53474">
    <property type="entry name" value="alpha/beta-Hydrolases"/>
    <property type="match status" value="1"/>
</dbReference>
<accession>A0A7R9D4Q8</accession>
<gene>
    <name evidence="14" type="ORF">TCEB3V08_LOCUS8787</name>
</gene>
<dbReference type="InterPro" id="IPR029058">
    <property type="entry name" value="AB_hydrolase_fold"/>
</dbReference>
<evidence type="ECO:0000313" key="14">
    <source>
        <dbReference type="EMBL" id="CAD7406974.1"/>
    </source>
</evidence>
<dbReference type="PROSITE" id="PS00941">
    <property type="entry name" value="CARBOXYLESTERASE_B_2"/>
    <property type="match status" value="1"/>
</dbReference>
<dbReference type="GO" id="GO:0019695">
    <property type="term" value="P:choline metabolic process"/>
    <property type="evidence" value="ECO:0007669"/>
    <property type="project" value="TreeGrafter"/>
</dbReference>
<dbReference type="EC" id="3.1.1.7" evidence="2"/>
<dbReference type="PANTHER" id="PTHR43918">
    <property type="entry name" value="ACETYLCHOLINESTERASE"/>
    <property type="match status" value="1"/>
</dbReference>
<evidence type="ECO:0000259" key="13">
    <source>
        <dbReference type="Pfam" id="PF00135"/>
    </source>
</evidence>
<evidence type="ECO:0000256" key="6">
    <source>
        <dbReference type="ARBA" id="ARBA00022867"/>
    </source>
</evidence>
<dbReference type="GO" id="GO:0005886">
    <property type="term" value="C:plasma membrane"/>
    <property type="evidence" value="ECO:0007669"/>
    <property type="project" value="TreeGrafter"/>
</dbReference>
<evidence type="ECO:0000256" key="4">
    <source>
        <dbReference type="ARBA" id="ARBA00022487"/>
    </source>
</evidence>
<evidence type="ECO:0000256" key="11">
    <source>
        <dbReference type="ARBA" id="ARBA00048484"/>
    </source>
</evidence>
<keyword evidence="9" id="KW-0325">Glycoprotein</keyword>
<dbReference type="PANTHER" id="PTHR43918:SF13">
    <property type="entry name" value="ACETYLCHOLINESTERASE"/>
    <property type="match status" value="1"/>
</dbReference>
<dbReference type="AlphaFoldDB" id="A0A7R9D4Q8"/>
<keyword evidence="8" id="KW-1015">Disulfide bond</keyword>
<dbReference type="PRINTS" id="PR00878">
    <property type="entry name" value="CHOLNESTRASE"/>
</dbReference>
<proteinExistence type="inferred from homology"/>
<organism evidence="14">
    <name type="scientific">Timema cristinae</name>
    <name type="common">Walking stick</name>
    <dbReference type="NCBI Taxonomy" id="61476"/>
    <lineage>
        <taxon>Eukaryota</taxon>
        <taxon>Metazoa</taxon>
        <taxon>Ecdysozoa</taxon>
        <taxon>Arthropoda</taxon>
        <taxon>Hexapoda</taxon>
        <taxon>Insecta</taxon>
        <taxon>Pterygota</taxon>
        <taxon>Neoptera</taxon>
        <taxon>Polyneoptera</taxon>
        <taxon>Phasmatodea</taxon>
        <taxon>Timematodea</taxon>
        <taxon>Timematoidea</taxon>
        <taxon>Timematidae</taxon>
        <taxon>Timema</taxon>
    </lineage>
</organism>
<comment type="subcellular location">
    <subcellularLocation>
        <location evidence="10">Synapse</location>
    </subcellularLocation>
</comment>
<reference evidence="14" key="1">
    <citation type="submission" date="2020-11" db="EMBL/GenBank/DDBJ databases">
        <authorList>
            <person name="Tran Van P."/>
        </authorList>
    </citation>
    <scope>NUCLEOTIDE SEQUENCE</scope>
</reference>
<keyword evidence="4" id="KW-0719">Serine esterase</keyword>
<dbReference type="InterPro" id="IPR019819">
    <property type="entry name" value="Carboxylesterase_B_CS"/>
</dbReference>
<evidence type="ECO:0000256" key="8">
    <source>
        <dbReference type="ARBA" id="ARBA00023157"/>
    </source>
</evidence>
<dbReference type="InterPro" id="IPR019826">
    <property type="entry name" value="Carboxylesterase_B_AS"/>
</dbReference>
<feature type="region of interest" description="Disordered" evidence="12">
    <location>
        <begin position="646"/>
        <end position="673"/>
    </location>
</feature>
<evidence type="ECO:0000256" key="7">
    <source>
        <dbReference type="ARBA" id="ARBA00023018"/>
    </source>
</evidence>
<dbReference type="InterPro" id="IPR000997">
    <property type="entry name" value="Cholinesterase"/>
</dbReference>
<dbReference type="GO" id="GO:0043083">
    <property type="term" value="C:synaptic cleft"/>
    <property type="evidence" value="ECO:0007669"/>
    <property type="project" value="GOC"/>
</dbReference>
<keyword evidence="5" id="KW-0378">Hydrolase</keyword>
<dbReference type="FunFam" id="3.40.50.1820:FF:000029">
    <property type="entry name" value="Acetylcholinesterase"/>
    <property type="match status" value="1"/>
</dbReference>
<feature type="domain" description="Carboxylesterase type B" evidence="13">
    <location>
        <begin position="65"/>
        <end position="502"/>
    </location>
</feature>
<keyword evidence="7" id="KW-0770">Synapse</keyword>
<dbReference type="PRINTS" id="PR00880">
    <property type="entry name" value="ACHEINSECT"/>
</dbReference>
<dbReference type="GO" id="GO:0001507">
    <property type="term" value="P:acetylcholine catabolic process in synaptic cleft"/>
    <property type="evidence" value="ECO:0007669"/>
    <property type="project" value="InterPro"/>
</dbReference>
<dbReference type="InterPro" id="IPR002018">
    <property type="entry name" value="CarbesteraseB"/>
</dbReference>
<comment type="catalytic activity">
    <reaction evidence="11">
        <text>acetylcholine + H2O = choline + acetate + H(+)</text>
        <dbReference type="Rhea" id="RHEA:17561"/>
        <dbReference type="ChEBI" id="CHEBI:15354"/>
        <dbReference type="ChEBI" id="CHEBI:15355"/>
        <dbReference type="ChEBI" id="CHEBI:15377"/>
        <dbReference type="ChEBI" id="CHEBI:15378"/>
        <dbReference type="ChEBI" id="CHEBI:30089"/>
        <dbReference type="EC" id="3.1.1.7"/>
    </reaction>
</comment>
<name>A0A7R9D4Q8_TIMCR</name>
<evidence type="ECO:0000256" key="1">
    <source>
        <dbReference type="ARBA" id="ARBA00005964"/>
    </source>
</evidence>
<dbReference type="Pfam" id="PF00135">
    <property type="entry name" value="COesterase"/>
    <property type="match status" value="1"/>
</dbReference>
<dbReference type="PROSITE" id="PS00122">
    <property type="entry name" value="CARBOXYLESTERASE_B_1"/>
    <property type="match status" value="1"/>
</dbReference>
<evidence type="ECO:0000256" key="10">
    <source>
        <dbReference type="ARBA" id="ARBA00034103"/>
    </source>
</evidence>
<sequence length="727" mass="82342">MDVTRHCQEDMGSKLTLRLTTVPEMLHTTPDSAMVVSCLIVFCLASPSSQASISSSSRSNHGDPLLVETQSGLVRGLNRNVMGRDVHVFYGVPFAKPPLGSLRFRRPVPVDPWHGVLDATVLPNSCYQERYEYFPGFEGEEMWNPNTNISEDCLYLNLWVPERLRIRHSGESSGERPKVPMLVWIYGGGYMSGTSTLRIYDAGIIAATTDVIVASMQYRVGAFGFLYLSPYFNGDSEEAPGNMGMWDQALAIRWLKDNAAAFGGDPELITLFGESAGGGSVSVHLLSPVMKGLVRRGIIQSGTVNAPWSYMSAETAADMGRSLVDDCGCNSTQLVDTPSKVMACMRAVDPKTVSVQQWNSYWGILGFPSAPTIDGVFLPKHPLQMMLEGDYKDTEILMGSNLDEGTYFILYDFIDYFEKDAPTFLKREKFLNIINTIFKNMSRIERDAVIFQYTDWDNINDGFLNQKLIGEIVGDYFFICPSNLFAQVYSRHAKLHYYYFTQLHIDLCYLTHTCLVGREIISLGVSCVHTRLERDSEDKLQYKQPQSLPPITDERECRGTIEVQHRERPRRELVLLTPVPNGENVDIKAKQLTGSEWLVQERPNKRKHSEINRQNFRQRKSKGYLGSTLDEKRNFKAQAHMEQWVREHSIGSKSEENSAGRPAGRVAKEDSEGYPSKVVRGRLDCIYCPTESLPTRLGGKEIFWLKKNDRIGWRKINNSCRDWSHFH</sequence>